<evidence type="ECO:0000313" key="2">
    <source>
        <dbReference type="Proteomes" id="UP001163603"/>
    </source>
</evidence>
<gene>
    <name evidence="1" type="ORF">Pint_28396</name>
</gene>
<sequence length="1342" mass="153368">MPSNMFSVSEMPQTVSSLFSAYASLAGTMMLLRSMANDFMPHQLRSLVSSLFYYLFPPLSNTLCLVIDQQMGMSPNQVYDAAEIYLRTKISPKTERLIVGKSTRQNHFTVSIDKGEEVSDCFENFQLKWQFICTQPENNSYSSEKRHFELTFNKKHKETVMNRYLPYVLEKADEIKQEERVLKLYNRDFPYDDEDGRGCGMWGSINLEHPSTFDTLALEPELKKMIIDDLDRFLRRKEFYNKVGKAWRRGYLLYGPPGTGKSSLIAAIANYLRFDVYDIELASIYSNSVLRSILLSTTNRSIWVIEDIDCSAMVQDRQNGDGYRDSKLTLSGILNFFDGLWSCCGDERIIVFTTNHKDRLDPALLRPGRMDVHIHLSYCTVNGFKLLASNYLGIQDSSHPLFGEIEDLIQSTEVTPAQVAEELMRSDDADAALQGLVNFLKRKNEIKNNEVKGEKSNETELETKQSIADDDHQKPIFWGSKMVDAVVTVFLEKLLNTLSEQSRFVNEFRDQFERLEKELQLMQCFLKDADRHKRKSKDETLRQIMANLRELIYEAEDILADCQLQSQDDDQLSNGWLNCIYPPNFQFQYGTGKRLREINDKITRIKDSISSFLNIPLFNRMETIDICNGRSDRWSGPVYDHTQVVGLEGDTRKIKDWLIEAEEGILAIGVVGMGGLGKTTIAQMVFNDREMENRFERRMWVSVSQTFTQEQIMRSMLRTLGDASVGDDGGELLRKISLYLSGKRYLLVMDDVWSENTDWWQRIREGLPKGKGSSIIITTRNEKVARKMGVKEEKFHRPRFLSNDDSWLLFRKIAFAATGGECMYPFLQDVGREIVEKCKGLPLAIKAVGGMMLYKAPTYREWRRTANNFRDELSENDDSVMASLQLSYDELPSYLKSCFLSFSLYPEDCVITKEQLVHWWIGEGFVPVRNGRSSIEAGEDCFSGLTNRCLVEVVDKTYNKTISTCKIHDMVRDLVIKAAEEDAFFRSNGMSCRHLGIKSEMQKKQLIGNSKLRALLSTTKSAEVNNIASSIATKFSECCYLRVLDLSRSIFEMPLKGLLNQIGSLQHLTCLSLSNTHPLIQLPTSLEKLNNLQILDVSYCQNLKMLPPYIVSFKKLRVLDVSHCGSLEYVPKGLGKLSNLEVLLGFRPARSNQLEGCRISELRDLTRLRTLGLQFTCGDEIGGDEVNALINLNELQFLSISCFDSHGSDLIAKVDKLYPPQQLDELSLSFYPGKTSPIWLNPASLPMLRYLSVSSGNIESMHESFWGVNTIWKIEALMLESLSDLGLDWVDLQEVMPSLRIVNATWCPELHSFPIEDVGFRGGVWIKEEQEHAYVESRPCND</sequence>
<proteinExistence type="predicted"/>
<reference evidence="2" key="1">
    <citation type="journal article" date="2023" name="G3 (Bethesda)">
        <title>Genome assembly and association tests identify interacting loci associated with vigor, precocity, and sex in interspecific pistachio rootstocks.</title>
        <authorList>
            <person name="Palmer W."/>
            <person name="Jacygrad E."/>
            <person name="Sagayaradj S."/>
            <person name="Cavanaugh K."/>
            <person name="Han R."/>
            <person name="Bertier L."/>
            <person name="Beede B."/>
            <person name="Kafkas S."/>
            <person name="Golino D."/>
            <person name="Preece J."/>
            <person name="Michelmore R."/>
        </authorList>
    </citation>
    <scope>NUCLEOTIDE SEQUENCE [LARGE SCALE GENOMIC DNA]</scope>
</reference>
<dbReference type="Proteomes" id="UP001163603">
    <property type="component" value="Chromosome 5"/>
</dbReference>
<organism evidence="1 2">
    <name type="scientific">Pistacia integerrima</name>
    <dbReference type="NCBI Taxonomy" id="434235"/>
    <lineage>
        <taxon>Eukaryota</taxon>
        <taxon>Viridiplantae</taxon>
        <taxon>Streptophyta</taxon>
        <taxon>Embryophyta</taxon>
        <taxon>Tracheophyta</taxon>
        <taxon>Spermatophyta</taxon>
        <taxon>Magnoliopsida</taxon>
        <taxon>eudicotyledons</taxon>
        <taxon>Gunneridae</taxon>
        <taxon>Pentapetalae</taxon>
        <taxon>rosids</taxon>
        <taxon>malvids</taxon>
        <taxon>Sapindales</taxon>
        <taxon>Anacardiaceae</taxon>
        <taxon>Pistacia</taxon>
    </lineage>
</organism>
<comment type="caution">
    <text evidence="1">The sequence shown here is derived from an EMBL/GenBank/DDBJ whole genome shotgun (WGS) entry which is preliminary data.</text>
</comment>
<dbReference type="EMBL" id="CM047740">
    <property type="protein sequence ID" value="KAJ0041247.1"/>
    <property type="molecule type" value="Genomic_DNA"/>
</dbReference>
<accession>A0ACC0YS61</accession>
<protein>
    <submittedName>
        <fullName evidence="1">Uncharacterized protein</fullName>
    </submittedName>
</protein>
<evidence type="ECO:0000313" key="1">
    <source>
        <dbReference type="EMBL" id="KAJ0041247.1"/>
    </source>
</evidence>
<name>A0ACC0YS61_9ROSI</name>
<keyword evidence="2" id="KW-1185">Reference proteome</keyword>